<dbReference type="AlphaFoldDB" id="H5SBR4"/>
<dbReference type="InterPro" id="IPR054221">
    <property type="entry name" value="DUF6941"/>
</dbReference>
<reference evidence="1" key="1">
    <citation type="journal article" date="2005" name="Environ. Microbiol.">
        <title>Genetic and functional properties of uncultivated thermophilic crenarchaeotes from a subsurface gold mine as revealed by analysis of genome fragments.</title>
        <authorList>
            <person name="Nunoura T."/>
            <person name="Hirayama H."/>
            <person name="Takami H."/>
            <person name="Oida H."/>
            <person name="Nishi S."/>
            <person name="Shimamura S."/>
            <person name="Suzuki Y."/>
            <person name="Inagaki F."/>
            <person name="Takai K."/>
            <person name="Nealson K.H."/>
            <person name="Horikoshi K."/>
        </authorList>
    </citation>
    <scope>NUCLEOTIDE SEQUENCE</scope>
</reference>
<name>H5SBR4_9BACT</name>
<protein>
    <submittedName>
        <fullName evidence="1">Hypothetical conserved protein</fullName>
    </submittedName>
</protein>
<organism evidence="1">
    <name type="scientific">uncultured Acidobacteriota bacterium</name>
    <dbReference type="NCBI Taxonomy" id="171953"/>
    <lineage>
        <taxon>Bacteria</taxon>
        <taxon>Pseudomonadati</taxon>
        <taxon>Acidobacteriota</taxon>
        <taxon>environmental samples</taxon>
    </lineage>
</organism>
<dbReference type="Pfam" id="PF22091">
    <property type="entry name" value="DUF6941"/>
    <property type="match status" value="1"/>
</dbReference>
<proteinExistence type="predicted"/>
<reference evidence="1" key="2">
    <citation type="journal article" date="2012" name="PLoS ONE">
        <title>A Deeply Branching Thermophilic Bacterium with an Ancient Acetyl-CoA Pathway Dominates a Subsurface Ecosystem.</title>
        <authorList>
            <person name="Takami H."/>
            <person name="Noguchi H."/>
            <person name="Takaki Y."/>
            <person name="Uchiyama I."/>
            <person name="Toyoda A."/>
            <person name="Nishi S."/>
            <person name="Chee G.-J."/>
            <person name="Arai W."/>
            <person name="Nunoura T."/>
            <person name="Itoh T."/>
            <person name="Hattori M."/>
            <person name="Takai K."/>
        </authorList>
    </citation>
    <scope>NUCLEOTIDE SEQUENCE</scope>
</reference>
<sequence length="148" mass="16258">MTQTPLPIELVYSILCDDVRLEVGNKLTFVGVFSAIFVPHLPATILKFAIVHHWRGEGTYLSEVRILSPDRKQAIAASHPASFSIPPGGYADNVTIFANVTFPVTGTYVVQTLVNSALFHEQPLPVGLLSEEEARRFPLVPPIGDRVH</sequence>
<accession>H5SBR4</accession>
<dbReference type="EMBL" id="AP011662">
    <property type="protein sequence ID" value="BAL53600.1"/>
    <property type="molecule type" value="Genomic_DNA"/>
</dbReference>
<gene>
    <name evidence="1" type="ORF">HGMM_F07F07C11</name>
</gene>
<evidence type="ECO:0000313" key="1">
    <source>
        <dbReference type="EMBL" id="BAL53600.1"/>
    </source>
</evidence>